<dbReference type="Proteomes" id="UP001159363">
    <property type="component" value="Chromosome X"/>
</dbReference>
<name>A0ABQ9HKL4_9NEOP</name>
<evidence type="ECO:0000313" key="2">
    <source>
        <dbReference type="Proteomes" id="UP001159363"/>
    </source>
</evidence>
<sequence>MSVQVTWEDQTGVCGKSLKLMQHIHPFLNPAMSQEKFLYSQTLLNTLNFAINHFLDRELLDMYVYDFSIAFKNFPAAFRRLKNTKTKSKDRCVASVK</sequence>
<dbReference type="EMBL" id="JARBHB010000004">
    <property type="protein sequence ID" value="KAJ8884782.1"/>
    <property type="molecule type" value="Genomic_DNA"/>
</dbReference>
<gene>
    <name evidence="1" type="ORF">PR048_010978</name>
</gene>
<evidence type="ECO:0000313" key="1">
    <source>
        <dbReference type="EMBL" id="KAJ8884782.1"/>
    </source>
</evidence>
<protein>
    <submittedName>
        <fullName evidence="1">Uncharacterized protein</fullName>
    </submittedName>
</protein>
<keyword evidence="2" id="KW-1185">Reference proteome</keyword>
<accession>A0ABQ9HKL4</accession>
<reference evidence="1 2" key="1">
    <citation type="submission" date="2023-02" db="EMBL/GenBank/DDBJ databases">
        <title>LHISI_Scaffold_Assembly.</title>
        <authorList>
            <person name="Stuart O.P."/>
            <person name="Cleave R."/>
            <person name="Magrath M.J.L."/>
            <person name="Mikheyev A.S."/>
        </authorList>
    </citation>
    <scope>NUCLEOTIDE SEQUENCE [LARGE SCALE GENOMIC DNA]</scope>
    <source>
        <strain evidence="1">Daus_M_001</strain>
        <tissue evidence="1">Leg muscle</tissue>
    </source>
</reference>
<organism evidence="1 2">
    <name type="scientific">Dryococelus australis</name>
    <dbReference type="NCBI Taxonomy" id="614101"/>
    <lineage>
        <taxon>Eukaryota</taxon>
        <taxon>Metazoa</taxon>
        <taxon>Ecdysozoa</taxon>
        <taxon>Arthropoda</taxon>
        <taxon>Hexapoda</taxon>
        <taxon>Insecta</taxon>
        <taxon>Pterygota</taxon>
        <taxon>Neoptera</taxon>
        <taxon>Polyneoptera</taxon>
        <taxon>Phasmatodea</taxon>
        <taxon>Verophasmatodea</taxon>
        <taxon>Anareolatae</taxon>
        <taxon>Phasmatidae</taxon>
        <taxon>Eurycanthinae</taxon>
        <taxon>Dryococelus</taxon>
    </lineage>
</organism>
<comment type="caution">
    <text evidence="1">The sequence shown here is derived from an EMBL/GenBank/DDBJ whole genome shotgun (WGS) entry which is preliminary data.</text>
</comment>
<proteinExistence type="predicted"/>